<organism evidence="1 2">
    <name type="scientific">Ooceraea biroi</name>
    <name type="common">Clonal raider ant</name>
    <name type="synonym">Cerapachys biroi</name>
    <dbReference type="NCBI Taxonomy" id="2015173"/>
    <lineage>
        <taxon>Eukaryota</taxon>
        <taxon>Metazoa</taxon>
        <taxon>Ecdysozoa</taxon>
        <taxon>Arthropoda</taxon>
        <taxon>Hexapoda</taxon>
        <taxon>Insecta</taxon>
        <taxon>Pterygota</taxon>
        <taxon>Neoptera</taxon>
        <taxon>Endopterygota</taxon>
        <taxon>Hymenoptera</taxon>
        <taxon>Apocrita</taxon>
        <taxon>Aculeata</taxon>
        <taxon>Formicoidea</taxon>
        <taxon>Formicidae</taxon>
        <taxon>Dorylinae</taxon>
        <taxon>Ooceraea</taxon>
    </lineage>
</organism>
<evidence type="ECO:0000313" key="2">
    <source>
        <dbReference type="Proteomes" id="UP000053097"/>
    </source>
</evidence>
<dbReference type="EMBL" id="KK107550">
    <property type="protein sequence ID" value="EZA49031.1"/>
    <property type="molecule type" value="Genomic_DNA"/>
</dbReference>
<name>A0A026W001_OOCBI</name>
<gene>
    <name evidence="1" type="ORF">X777_12839</name>
</gene>
<reference evidence="1 2" key="1">
    <citation type="journal article" date="2014" name="Curr. Biol.">
        <title>The genome of the clonal raider ant Cerapachys biroi.</title>
        <authorList>
            <person name="Oxley P.R."/>
            <person name="Ji L."/>
            <person name="Fetter-Pruneda I."/>
            <person name="McKenzie S.K."/>
            <person name="Li C."/>
            <person name="Hu H."/>
            <person name="Zhang G."/>
            <person name="Kronauer D.J."/>
        </authorList>
    </citation>
    <scope>NUCLEOTIDE SEQUENCE [LARGE SCALE GENOMIC DNA]</scope>
</reference>
<dbReference type="OrthoDB" id="7551493at2759"/>
<dbReference type="Gene3D" id="3.30.420.10">
    <property type="entry name" value="Ribonuclease H-like superfamily/Ribonuclease H"/>
    <property type="match status" value="1"/>
</dbReference>
<keyword evidence="2" id="KW-1185">Reference proteome</keyword>
<evidence type="ECO:0000313" key="1">
    <source>
        <dbReference type="EMBL" id="EZA49031.1"/>
    </source>
</evidence>
<dbReference type="AlphaFoldDB" id="A0A026W001"/>
<proteinExistence type="predicted"/>
<accession>A0A026W001</accession>
<protein>
    <submittedName>
        <fullName evidence="1">Uncharacterized protein</fullName>
    </submittedName>
</protein>
<dbReference type="Proteomes" id="UP000053097">
    <property type="component" value="Unassembled WGS sequence"/>
</dbReference>
<sequence length="168" mass="19122">MIAKLATNINKWNKTLQSVEYAINNTVCRSTNSTPSKLLFGIIQNGKCCDKIRKVLETVSSEEIDFQTIRQQASDVIKTLQDENIEAYNKKRKSPSHYKEGDYVMIRNIDNTPGINKKLIPNYKGPYVLKTVLDHDRCIVSDIDGFQLSQIPYTGTISVDQMRLFEGT</sequence>
<dbReference type="GO" id="GO:0003676">
    <property type="term" value="F:nucleic acid binding"/>
    <property type="evidence" value="ECO:0007669"/>
    <property type="project" value="InterPro"/>
</dbReference>
<dbReference type="InterPro" id="IPR036397">
    <property type="entry name" value="RNaseH_sf"/>
</dbReference>